<evidence type="ECO:0000256" key="1">
    <source>
        <dbReference type="SAM" id="MobiDB-lite"/>
    </source>
</evidence>
<name>A0ABT9I8G9_9ACTN</name>
<accession>A0ABT9I8G9</accession>
<proteinExistence type="predicted"/>
<comment type="caution">
    <text evidence="3">The sequence shown here is derived from an EMBL/GenBank/DDBJ whole genome shotgun (WGS) entry which is preliminary data.</text>
</comment>
<dbReference type="InterPro" id="IPR042095">
    <property type="entry name" value="SUMF_sf"/>
</dbReference>
<dbReference type="SUPFAM" id="SSF56436">
    <property type="entry name" value="C-type lectin-like"/>
    <property type="match status" value="1"/>
</dbReference>
<dbReference type="EMBL" id="JASNFN010000002">
    <property type="protein sequence ID" value="MDP5181853.1"/>
    <property type="molecule type" value="Genomic_DNA"/>
</dbReference>
<dbReference type="Proteomes" id="UP001233673">
    <property type="component" value="Unassembled WGS sequence"/>
</dbReference>
<dbReference type="InterPro" id="IPR051043">
    <property type="entry name" value="Sulfatase_Mod_Factor_Kinase"/>
</dbReference>
<dbReference type="Gene3D" id="3.90.1580.10">
    <property type="entry name" value="paralog of FGE (formylglycine-generating enzyme)"/>
    <property type="match status" value="1"/>
</dbReference>
<dbReference type="RefSeq" id="WP_305998557.1">
    <property type="nucleotide sequence ID" value="NZ_JASNFN010000002.1"/>
</dbReference>
<dbReference type="PANTHER" id="PTHR23150:SF19">
    <property type="entry name" value="FORMYLGLYCINE-GENERATING ENZYME"/>
    <property type="match status" value="1"/>
</dbReference>
<feature type="region of interest" description="Disordered" evidence="1">
    <location>
        <begin position="1"/>
        <end position="62"/>
    </location>
</feature>
<dbReference type="PANTHER" id="PTHR23150">
    <property type="entry name" value="SULFATASE MODIFYING FACTOR 1, 2"/>
    <property type="match status" value="1"/>
</dbReference>
<keyword evidence="4" id="KW-1185">Reference proteome</keyword>
<gene>
    <name evidence="3" type="ORF">QOZ88_04330</name>
</gene>
<reference evidence="4" key="1">
    <citation type="submission" date="2023-05" db="EMBL/GenBank/DDBJ databases">
        <title>Draft genome of Pseudofrankia sp. BMG5.37.</title>
        <authorList>
            <person name="Gtari M."/>
            <person name="Ghodhbane F."/>
            <person name="Sbissi I."/>
        </authorList>
    </citation>
    <scope>NUCLEOTIDE SEQUENCE [LARGE SCALE GENOMIC DNA]</scope>
    <source>
        <strain evidence="4">BMG 814</strain>
    </source>
</reference>
<organism evidence="3 4">
    <name type="scientific">Blastococcus carthaginiensis</name>
    <dbReference type="NCBI Taxonomy" id="3050034"/>
    <lineage>
        <taxon>Bacteria</taxon>
        <taxon>Bacillati</taxon>
        <taxon>Actinomycetota</taxon>
        <taxon>Actinomycetes</taxon>
        <taxon>Geodermatophilales</taxon>
        <taxon>Geodermatophilaceae</taxon>
        <taxon>Blastococcus</taxon>
    </lineage>
</organism>
<evidence type="ECO:0000313" key="4">
    <source>
        <dbReference type="Proteomes" id="UP001233673"/>
    </source>
</evidence>
<feature type="domain" description="Sulfatase-modifying factor enzyme-like" evidence="2">
    <location>
        <begin position="54"/>
        <end position="332"/>
    </location>
</feature>
<protein>
    <submittedName>
        <fullName evidence="3">Formylglycine-generating enzyme family protein</fullName>
    </submittedName>
</protein>
<dbReference type="InterPro" id="IPR005532">
    <property type="entry name" value="SUMF_dom"/>
</dbReference>
<sequence>MTGRPGEPDLPGTGPAAADRGNPCCSGGPRPDRPAAESVAPEPFRPAAGERRTNGQVRLPGGRFAMGDAFGEGYPADGETPVHEILLPPFAMDATTVTNAAFATFVRATGHVTDAERFGSSAIFHGTLQAAPRDVLGRVTDAPWWLAVRGADWRHPFGPLSGIDRMPHHPVVHVSHEDAQAYCRWAGKRLPTEAEWEYAARGGAKGRRYVWGDELRPRGRWMCNIWQGTFPTRNTAEDGHAATAPAKSYRPNAFGLWNMSGNVWEWCADWFDPSYYQHSPLRDPRGPERGAARVLRGGSFLCHDSYCNRYRVAARSSNTPDSSASNIGFRCANDA</sequence>
<evidence type="ECO:0000259" key="2">
    <source>
        <dbReference type="Pfam" id="PF03781"/>
    </source>
</evidence>
<dbReference type="InterPro" id="IPR016187">
    <property type="entry name" value="CTDL_fold"/>
</dbReference>
<evidence type="ECO:0000313" key="3">
    <source>
        <dbReference type="EMBL" id="MDP5181853.1"/>
    </source>
</evidence>
<dbReference type="Pfam" id="PF03781">
    <property type="entry name" value="FGE-sulfatase"/>
    <property type="match status" value="1"/>
</dbReference>